<organism evidence="1 2">
    <name type="scientific">Selenomonas ruminantium</name>
    <dbReference type="NCBI Taxonomy" id="971"/>
    <lineage>
        <taxon>Bacteria</taxon>
        <taxon>Bacillati</taxon>
        <taxon>Bacillota</taxon>
        <taxon>Negativicutes</taxon>
        <taxon>Selenomonadales</taxon>
        <taxon>Selenomonadaceae</taxon>
        <taxon>Selenomonas</taxon>
    </lineage>
</organism>
<proteinExistence type="predicted"/>
<dbReference type="Pfam" id="PF14337">
    <property type="entry name" value="Abi_alpha"/>
    <property type="match status" value="1"/>
</dbReference>
<dbReference type="InterPro" id="IPR025506">
    <property type="entry name" value="Abi_alpha"/>
</dbReference>
<dbReference type="Proteomes" id="UP000183469">
    <property type="component" value="Unassembled WGS sequence"/>
</dbReference>
<accession>A0A1H3WQP3</accession>
<reference evidence="1 2" key="1">
    <citation type="submission" date="2016-10" db="EMBL/GenBank/DDBJ databases">
        <authorList>
            <person name="de Groot N.N."/>
        </authorList>
    </citation>
    <scope>NUCLEOTIDE SEQUENCE [LARGE SCALE GENOMIC DNA]</scope>
    <source>
        <strain evidence="1 2">DSM 2872</strain>
    </source>
</reference>
<dbReference type="Gene3D" id="3.30.110.190">
    <property type="match status" value="1"/>
</dbReference>
<evidence type="ECO:0000313" key="2">
    <source>
        <dbReference type="Proteomes" id="UP000183469"/>
    </source>
</evidence>
<dbReference type="EMBL" id="FNQG01000004">
    <property type="protein sequence ID" value="SDZ89081.1"/>
    <property type="molecule type" value="Genomic_DNA"/>
</dbReference>
<sequence>MLEKKLENISPEHISSPEPYVAVPAMQYISYCVNNDELRDMYANLLANSMIDIVKKGVHLGFVDIIKQLSPDEARILKYMSEGHDSIPTINVRYQNEHGEGLDVLKNFSDIGEKSGCESTIETEAAFDNLIRLGLISQREFASLTNKKLYESLKNHEHINEYNDIKELIDGGYNKIVYNEGFVFLTSFGKVFCKICVMSPVDASTS</sequence>
<protein>
    <recommendedName>
        <fullName evidence="3">DUF4393 domain-containing protein</fullName>
    </recommendedName>
</protein>
<dbReference type="AlphaFoldDB" id="A0A1H3WQP3"/>
<gene>
    <name evidence="1" type="ORF">SAMN05660648_01086</name>
</gene>
<dbReference type="RefSeq" id="WP_074671464.1">
    <property type="nucleotide sequence ID" value="NZ_FNQG01000004.1"/>
</dbReference>
<evidence type="ECO:0008006" key="3">
    <source>
        <dbReference type="Google" id="ProtNLM"/>
    </source>
</evidence>
<evidence type="ECO:0000313" key="1">
    <source>
        <dbReference type="EMBL" id="SDZ89081.1"/>
    </source>
</evidence>
<name>A0A1H3WQP3_SELRU</name>